<dbReference type="PROSITE" id="PS51186">
    <property type="entry name" value="GNAT"/>
    <property type="match status" value="1"/>
</dbReference>
<dbReference type="Proteomes" id="UP000660668">
    <property type="component" value="Unassembled WGS sequence"/>
</dbReference>
<comment type="caution">
    <text evidence="2">The sequence shown here is derived from an EMBL/GenBank/DDBJ whole genome shotgun (WGS) entry which is preliminary data.</text>
</comment>
<reference evidence="2" key="1">
    <citation type="submission" date="2020-11" db="EMBL/GenBank/DDBJ databases">
        <title>Nocardioides cynanchi sp. nov., isolated from soil of rhizosphere of Cynanchum wilfordii.</title>
        <authorList>
            <person name="Lee J.-S."/>
            <person name="Suh M.K."/>
            <person name="Kim J.-S."/>
        </authorList>
    </citation>
    <scope>NUCLEOTIDE SEQUENCE</scope>
    <source>
        <strain evidence="2">KCTC 19276</strain>
    </source>
</reference>
<gene>
    <name evidence="2" type="ORF">ISU10_09395</name>
</gene>
<dbReference type="InterPro" id="IPR052523">
    <property type="entry name" value="Trichothecene_AcTrans"/>
</dbReference>
<dbReference type="Gene3D" id="3.40.630.30">
    <property type="match status" value="1"/>
</dbReference>
<dbReference type="PANTHER" id="PTHR42791">
    <property type="entry name" value="GNAT FAMILY ACETYLTRANSFERASE"/>
    <property type="match status" value="1"/>
</dbReference>
<feature type="domain" description="N-acetyltransferase" evidence="1">
    <location>
        <begin position="1"/>
        <end position="191"/>
    </location>
</feature>
<dbReference type="PANTHER" id="PTHR42791:SF1">
    <property type="entry name" value="N-ACETYLTRANSFERASE DOMAIN-CONTAINING PROTEIN"/>
    <property type="match status" value="1"/>
</dbReference>
<dbReference type="RefSeq" id="WP_194696122.1">
    <property type="nucleotide sequence ID" value="NZ_JADKPO010000010.1"/>
</dbReference>
<protein>
    <recommendedName>
        <fullName evidence="1">N-acetyltransferase domain-containing protein</fullName>
    </recommendedName>
</protein>
<dbReference type="Pfam" id="PF00583">
    <property type="entry name" value="Acetyltransf_1"/>
    <property type="match status" value="1"/>
</dbReference>
<evidence type="ECO:0000313" key="3">
    <source>
        <dbReference type="Proteomes" id="UP000660668"/>
    </source>
</evidence>
<proteinExistence type="predicted"/>
<organism evidence="2 3">
    <name type="scientific">Nocardioides agariphilus</name>
    <dbReference type="NCBI Taxonomy" id="433664"/>
    <lineage>
        <taxon>Bacteria</taxon>
        <taxon>Bacillati</taxon>
        <taxon>Actinomycetota</taxon>
        <taxon>Actinomycetes</taxon>
        <taxon>Propionibacteriales</taxon>
        <taxon>Nocardioidaceae</taxon>
        <taxon>Nocardioides</taxon>
    </lineage>
</organism>
<dbReference type="InterPro" id="IPR000182">
    <property type="entry name" value="GNAT_dom"/>
</dbReference>
<dbReference type="SUPFAM" id="SSF55729">
    <property type="entry name" value="Acyl-CoA N-acyltransferases (Nat)"/>
    <property type="match status" value="1"/>
</dbReference>
<sequence length="196" mass="21367">MLRQALRRDLPIVVDIWVDAFGSDPFFRWIAPDEADWRAFGPGWMTLVSDLCFERGHTYLGGDVAIAWIPPDITLAGPDAFERGRSLIASHAGEEVADLALAAIVDSRTYEPEAPHWTLQYVGIRGRATGRGLGAAALAPQLAAADRDGLPCALTSTNGRNVSFYERHGFSVVAEVATPRDEAVLRPMQRSPRGLL</sequence>
<name>A0A930VQA3_9ACTN</name>
<dbReference type="InterPro" id="IPR016181">
    <property type="entry name" value="Acyl_CoA_acyltransferase"/>
</dbReference>
<dbReference type="AlphaFoldDB" id="A0A930VQA3"/>
<accession>A0A930VQA3</accession>
<dbReference type="EMBL" id="JADKPO010000010">
    <property type="protein sequence ID" value="MBF4767980.1"/>
    <property type="molecule type" value="Genomic_DNA"/>
</dbReference>
<dbReference type="GO" id="GO:0016747">
    <property type="term" value="F:acyltransferase activity, transferring groups other than amino-acyl groups"/>
    <property type="evidence" value="ECO:0007669"/>
    <property type="project" value="InterPro"/>
</dbReference>
<keyword evidence="3" id="KW-1185">Reference proteome</keyword>
<evidence type="ECO:0000259" key="1">
    <source>
        <dbReference type="PROSITE" id="PS51186"/>
    </source>
</evidence>
<evidence type="ECO:0000313" key="2">
    <source>
        <dbReference type="EMBL" id="MBF4767980.1"/>
    </source>
</evidence>